<dbReference type="STRING" id="425514.SAMN05443550_101533"/>
<accession>A0A1H3X7S8</accession>
<reference evidence="1 2" key="1">
    <citation type="submission" date="2016-10" db="EMBL/GenBank/DDBJ databases">
        <authorList>
            <person name="de Groot N.N."/>
        </authorList>
    </citation>
    <scope>NUCLEOTIDE SEQUENCE [LARGE SCALE GENOMIC DNA]</scope>
    <source>
        <strain evidence="1 2">DSM 19033</strain>
    </source>
</reference>
<keyword evidence="2" id="KW-1185">Reference proteome</keyword>
<dbReference type="AlphaFoldDB" id="A0A1H3X7S8"/>
<organism evidence="1 2">
    <name type="scientific">Pedobacter hartonius</name>
    <dbReference type="NCBI Taxonomy" id="425514"/>
    <lineage>
        <taxon>Bacteria</taxon>
        <taxon>Pseudomonadati</taxon>
        <taxon>Bacteroidota</taxon>
        <taxon>Sphingobacteriia</taxon>
        <taxon>Sphingobacteriales</taxon>
        <taxon>Sphingobacteriaceae</taxon>
        <taxon>Pedobacter</taxon>
    </lineage>
</organism>
<evidence type="ECO:0000313" key="2">
    <source>
        <dbReference type="Proteomes" id="UP000198850"/>
    </source>
</evidence>
<gene>
    <name evidence="1" type="ORF">SAMN05443550_101533</name>
</gene>
<dbReference type="RefSeq" id="WP_175470460.1">
    <property type="nucleotide sequence ID" value="NZ_FNRA01000001.1"/>
</dbReference>
<name>A0A1H3X7S8_9SPHI</name>
<proteinExistence type="predicted"/>
<dbReference type="Proteomes" id="UP000198850">
    <property type="component" value="Unassembled WGS sequence"/>
</dbReference>
<evidence type="ECO:0000313" key="1">
    <source>
        <dbReference type="EMBL" id="SDZ95465.1"/>
    </source>
</evidence>
<protein>
    <submittedName>
        <fullName evidence="1">Uncharacterized protein</fullName>
    </submittedName>
</protein>
<dbReference type="EMBL" id="FNRA01000001">
    <property type="protein sequence ID" value="SDZ95465.1"/>
    <property type="molecule type" value="Genomic_DNA"/>
</dbReference>
<sequence>MKTKNIKKDDLIQVPESTLMALVLSQIRGIVLFPEKIEAAKRQLKRINNKMAV</sequence>